<keyword evidence="4" id="KW-1185">Reference proteome</keyword>
<evidence type="ECO:0000259" key="2">
    <source>
        <dbReference type="PROSITE" id="PS50983"/>
    </source>
</evidence>
<sequence>MQRIPLFLLSTALLLLGSASTAAAQDTEAERILPLGGSVTEIVYALGEGERVVGVDASSVYPEAATEKPDVGYYRQLSAEGVLSLNPALILALEGTGPPAVLDQLRSADVRVETIADEPTVEGAKQKIRRVAELLGRADAGDELIAEMERQLSEARTLREEADATPHVLFIYARGSGTMNVAGSGTSAEAMIELAGAENALTGIDGFKPLTAEAVVEAEPDVILMLTRGLDSVGGVEGVLEQPGIELTPAGENCRIVAMDDLLLLGFGPRLGTAVRALTEKLHPQLEAASASAE</sequence>
<dbReference type="InterPro" id="IPR002491">
    <property type="entry name" value="ABC_transptr_periplasmic_BD"/>
</dbReference>
<evidence type="ECO:0000256" key="1">
    <source>
        <dbReference type="SAM" id="SignalP"/>
    </source>
</evidence>
<dbReference type="AlphaFoldDB" id="A0A2H3NYC6"/>
<dbReference type="EMBL" id="PDEP01000005">
    <property type="protein sequence ID" value="PEN07737.1"/>
    <property type="molecule type" value="Genomic_DNA"/>
</dbReference>
<dbReference type="PANTHER" id="PTHR30535:SF4">
    <property type="entry name" value="HEMIN-BINDING PERIPLASMIC PROTEIN HMUT"/>
    <property type="match status" value="1"/>
</dbReference>
<feature type="chain" id="PRO_5013931043" evidence="1">
    <location>
        <begin position="25"/>
        <end position="294"/>
    </location>
</feature>
<keyword evidence="1" id="KW-0732">Signal</keyword>
<gene>
    <name evidence="3" type="ORF">CRI93_07065</name>
</gene>
<organism evidence="3 4">
    <name type="scientific">Longimonas halophila</name>
    <dbReference type="NCBI Taxonomy" id="1469170"/>
    <lineage>
        <taxon>Bacteria</taxon>
        <taxon>Pseudomonadati</taxon>
        <taxon>Rhodothermota</taxon>
        <taxon>Rhodothermia</taxon>
        <taxon>Rhodothermales</taxon>
        <taxon>Salisaetaceae</taxon>
        <taxon>Longimonas</taxon>
    </lineage>
</organism>
<feature type="domain" description="Fe/B12 periplasmic-binding" evidence="2">
    <location>
        <begin position="31"/>
        <end position="290"/>
    </location>
</feature>
<feature type="signal peptide" evidence="1">
    <location>
        <begin position="1"/>
        <end position="24"/>
    </location>
</feature>
<dbReference type="RefSeq" id="WP_098061924.1">
    <property type="nucleotide sequence ID" value="NZ_PDEP01000005.1"/>
</dbReference>
<dbReference type="CDD" id="cd01149">
    <property type="entry name" value="HutB"/>
    <property type="match status" value="1"/>
</dbReference>
<dbReference type="Gene3D" id="3.40.50.1980">
    <property type="entry name" value="Nitrogenase molybdenum iron protein domain"/>
    <property type="match status" value="2"/>
</dbReference>
<reference evidence="3 4" key="1">
    <citation type="submission" date="2017-10" db="EMBL/GenBank/DDBJ databases">
        <title>Draft genome of Longimonas halophila.</title>
        <authorList>
            <person name="Goh K.M."/>
            <person name="Shamsir M.S."/>
            <person name="Lim S.W."/>
        </authorList>
    </citation>
    <scope>NUCLEOTIDE SEQUENCE [LARGE SCALE GENOMIC DNA]</scope>
    <source>
        <strain evidence="3 4">KCTC 42399</strain>
    </source>
</reference>
<dbReference type="PROSITE" id="PS50983">
    <property type="entry name" value="FE_B12_PBP"/>
    <property type="match status" value="1"/>
</dbReference>
<dbReference type="SUPFAM" id="SSF53807">
    <property type="entry name" value="Helical backbone' metal receptor"/>
    <property type="match status" value="1"/>
</dbReference>
<comment type="caution">
    <text evidence="3">The sequence shown here is derived from an EMBL/GenBank/DDBJ whole genome shotgun (WGS) entry which is preliminary data.</text>
</comment>
<dbReference type="PANTHER" id="PTHR30535">
    <property type="entry name" value="VITAMIN B12-BINDING PROTEIN"/>
    <property type="match status" value="1"/>
</dbReference>
<protein>
    <submittedName>
        <fullName evidence="3">Hemin ABC transporter substrate-binding protein</fullName>
    </submittedName>
</protein>
<evidence type="ECO:0000313" key="3">
    <source>
        <dbReference type="EMBL" id="PEN07737.1"/>
    </source>
</evidence>
<dbReference type="OrthoDB" id="9797736at2"/>
<evidence type="ECO:0000313" key="4">
    <source>
        <dbReference type="Proteomes" id="UP000221024"/>
    </source>
</evidence>
<dbReference type="Proteomes" id="UP000221024">
    <property type="component" value="Unassembled WGS sequence"/>
</dbReference>
<proteinExistence type="predicted"/>
<dbReference type="Pfam" id="PF01497">
    <property type="entry name" value="Peripla_BP_2"/>
    <property type="match status" value="1"/>
</dbReference>
<dbReference type="InterPro" id="IPR050902">
    <property type="entry name" value="ABC_Transporter_SBP"/>
</dbReference>
<name>A0A2H3NYC6_9BACT</name>
<accession>A0A2H3NYC6</accession>